<dbReference type="AlphaFoldDB" id="A0AAW2GQR1"/>
<dbReference type="EMBL" id="JADYXP020000002">
    <property type="protein sequence ID" value="KAL0129579.1"/>
    <property type="molecule type" value="Genomic_DNA"/>
</dbReference>
<sequence length="82" mass="9023">MLRCLIMETQSFYTWNGCLSVCPGICCVSVICHASSCCPNESGCGCDCRSAYDLCRGYATYCEIEIANAYGLCFCFVICEHI</sequence>
<gene>
    <name evidence="1" type="ORF">PUN28_001684</name>
</gene>
<reference evidence="1 2" key="1">
    <citation type="submission" date="2023-03" db="EMBL/GenBank/DDBJ databases">
        <title>High recombination rates correlate with genetic variation in Cardiocondyla obscurior ants.</title>
        <authorList>
            <person name="Errbii M."/>
        </authorList>
    </citation>
    <scope>NUCLEOTIDE SEQUENCE [LARGE SCALE GENOMIC DNA]</scope>
    <source>
        <strain evidence="1">Alpha-2009</strain>
        <tissue evidence="1">Whole body</tissue>
    </source>
</reference>
<evidence type="ECO:0008006" key="3">
    <source>
        <dbReference type="Google" id="ProtNLM"/>
    </source>
</evidence>
<accession>A0AAW2GQR1</accession>
<comment type="caution">
    <text evidence="1">The sequence shown here is derived from an EMBL/GenBank/DDBJ whole genome shotgun (WGS) entry which is preliminary data.</text>
</comment>
<dbReference type="Proteomes" id="UP001430953">
    <property type="component" value="Unassembled WGS sequence"/>
</dbReference>
<name>A0AAW2GQR1_9HYME</name>
<keyword evidence="2" id="KW-1185">Reference proteome</keyword>
<proteinExistence type="predicted"/>
<protein>
    <recommendedName>
        <fullName evidence="3">Secreted protein</fullName>
    </recommendedName>
</protein>
<evidence type="ECO:0000313" key="2">
    <source>
        <dbReference type="Proteomes" id="UP001430953"/>
    </source>
</evidence>
<organism evidence="1 2">
    <name type="scientific">Cardiocondyla obscurior</name>
    <dbReference type="NCBI Taxonomy" id="286306"/>
    <lineage>
        <taxon>Eukaryota</taxon>
        <taxon>Metazoa</taxon>
        <taxon>Ecdysozoa</taxon>
        <taxon>Arthropoda</taxon>
        <taxon>Hexapoda</taxon>
        <taxon>Insecta</taxon>
        <taxon>Pterygota</taxon>
        <taxon>Neoptera</taxon>
        <taxon>Endopterygota</taxon>
        <taxon>Hymenoptera</taxon>
        <taxon>Apocrita</taxon>
        <taxon>Aculeata</taxon>
        <taxon>Formicoidea</taxon>
        <taxon>Formicidae</taxon>
        <taxon>Myrmicinae</taxon>
        <taxon>Cardiocondyla</taxon>
    </lineage>
</organism>
<evidence type="ECO:0000313" key="1">
    <source>
        <dbReference type="EMBL" id="KAL0129579.1"/>
    </source>
</evidence>